<dbReference type="InterPro" id="IPR012910">
    <property type="entry name" value="Plug_dom"/>
</dbReference>
<dbReference type="GO" id="GO:0015891">
    <property type="term" value="P:siderophore transport"/>
    <property type="evidence" value="ECO:0007669"/>
    <property type="project" value="InterPro"/>
</dbReference>
<sequence length="785" mass="87094">MNLFKKSLLSPVVALLICTTVYADDISYSIEKQSLKEAIELISKKSNTPYIANSSLLDGKTSNAIKNINGTKNALDKVLENSGLEAVIEDGAIIIKKKAVVGSGTVLEEISVSEGIYLPIGTTEGSGSYTTKSTNTATKLDLSIRETPQSVSVVTQQQIEDKGLENITDVVNSVTGLSSNNMDSERNSYSARGFGINNYQIDGVTTTYESGFMTGETSQDLTMYDRVEIVRGSTGLLTGAGNPSAAINLVRKHANSKEFKGDVSLQGGSWDKYKGTLDVQTPLDEKGNVRARIATSYEEKKSFIDYYENKKTVLYGVVDADITDNTRVSLGTSYQKNDPKGSMWGGLPSKFSDGTSTNWDRSKSTASDWTYWSSENKNYFTNVEHYFNNDIKLYGAYSYSDNYGDSKLSYVSGSLDKNTGSGLKASAVQGYETFQKQHNVDIYTSVPFQVNKLDHEIVAGVMYSEQDLEAYNTPSIAGSFNSNIDNFYTYKGTSEPKWGKSSQVVDSNVKQTAGYLVGRISLTDDLKFIGGSRITNWERDAFNYGEKQNYEHNNILTPYAGLVYNINDNYTIFTSYTDIFNPQSERDKNGKYLNPIEGKNYEAGIKAAYFEDKLNASFSVFRIEQDKLAQTDPSGALIPGTTTQASIEAEGTTSKGFEIDINGEITDNWNLGVGYSQFEAKDADDNKINTSFPRKTFNVFSKYSWDKFSLGAGANWREKTYENGVEQESYVLVNAMAKYKIDKDLSVQLNVNNIFDEKYYTNIGFFNQVSYGDPRNFTLAMKYTF</sequence>
<organism evidence="18 19">
    <name type="scientific">Arcobacter venerupis</name>
    <dbReference type="NCBI Taxonomy" id="1054033"/>
    <lineage>
        <taxon>Bacteria</taxon>
        <taxon>Pseudomonadati</taxon>
        <taxon>Campylobacterota</taxon>
        <taxon>Epsilonproteobacteria</taxon>
        <taxon>Campylobacterales</taxon>
        <taxon>Arcobacteraceae</taxon>
        <taxon>Arcobacter</taxon>
    </lineage>
</organism>
<proteinExistence type="inferred from homology"/>
<dbReference type="InterPro" id="IPR000531">
    <property type="entry name" value="Beta-barrel_TonB"/>
</dbReference>
<dbReference type="GO" id="GO:0009279">
    <property type="term" value="C:cell outer membrane"/>
    <property type="evidence" value="ECO:0007669"/>
    <property type="project" value="UniProtKB-SubCell"/>
</dbReference>
<keyword evidence="8" id="KW-0408">Iron</keyword>
<evidence type="ECO:0000256" key="14">
    <source>
        <dbReference type="PROSITE-ProRule" id="PRU01360"/>
    </source>
</evidence>
<dbReference type="RefSeq" id="WP_228201886.1">
    <property type="nucleotide sequence ID" value="NZ_CP053840.1"/>
</dbReference>
<keyword evidence="9" id="KW-0406">Ion transport</keyword>
<evidence type="ECO:0000256" key="15">
    <source>
        <dbReference type="RuleBase" id="RU003357"/>
    </source>
</evidence>
<dbReference type="Gene3D" id="3.55.50.30">
    <property type="match status" value="1"/>
</dbReference>
<evidence type="ECO:0000256" key="3">
    <source>
        <dbReference type="ARBA" id="ARBA00022448"/>
    </source>
</evidence>
<keyword evidence="5" id="KW-0410">Iron transport</keyword>
<dbReference type="InterPro" id="IPR037066">
    <property type="entry name" value="Plug_dom_sf"/>
</dbReference>
<comment type="subcellular location">
    <subcellularLocation>
        <location evidence="1 14">Cell outer membrane</location>
        <topology evidence="1 14">Multi-pass membrane protein</topology>
    </subcellularLocation>
</comment>
<comment type="similarity">
    <text evidence="2 14 15">Belongs to the TonB-dependent receptor family.</text>
</comment>
<dbReference type="GO" id="GO:0015344">
    <property type="term" value="F:siderophore uptake transmembrane transporter activity"/>
    <property type="evidence" value="ECO:0007669"/>
    <property type="project" value="TreeGrafter"/>
</dbReference>
<dbReference type="Pfam" id="PF00593">
    <property type="entry name" value="TonB_dep_Rec_b-barrel"/>
    <property type="match status" value="1"/>
</dbReference>
<dbReference type="InterPro" id="IPR036942">
    <property type="entry name" value="Beta-barrel_TonB_sf"/>
</dbReference>
<evidence type="ECO:0000313" key="19">
    <source>
        <dbReference type="Proteomes" id="UP000503482"/>
    </source>
</evidence>
<keyword evidence="13 14" id="KW-0998">Cell outer membrane</keyword>
<dbReference type="Gene3D" id="2.170.130.10">
    <property type="entry name" value="TonB-dependent receptor, plug domain"/>
    <property type="match status" value="1"/>
</dbReference>
<evidence type="ECO:0000256" key="5">
    <source>
        <dbReference type="ARBA" id="ARBA00022496"/>
    </source>
</evidence>
<dbReference type="InterPro" id="IPR010917">
    <property type="entry name" value="TonB_rcpt_CS"/>
</dbReference>
<protein>
    <submittedName>
        <fullName evidence="18">TonB-dependent ferric coprogen/ferric-rhodotorulic acid receptor</fullName>
    </submittedName>
</protein>
<dbReference type="PROSITE" id="PS01156">
    <property type="entry name" value="TONB_DEPENDENT_REC_2"/>
    <property type="match status" value="1"/>
</dbReference>
<dbReference type="KEGG" id="avp:AVENP_2187"/>
<accession>A0AAE7BCF7</accession>
<evidence type="ECO:0000256" key="8">
    <source>
        <dbReference type="ARBA" id="ARBA00023004"/>
    </source>
</evidence>
<evidence type="ECO:0000256" key="9">
    <source>
        <dbReference type="ARBA" id="ARBA00023065"/>
    </source>
</evidence>
<dbReference type="FunFam" id="2.170.130.10:FF:000010">
    <property type="entry name" value="Ferripyoverdine receptor"/>
    <property type="match status" value="1"/>
</dbReference>
<feature type="signal peptide" evidence="16">
    <location>
        <begin position="1"/>
        <end position="23"/>
    </location>
</feature>
<dbReference type="AlphaFoldDB" id="A0AAE7BCF7"/>
<evidence type="ECO:0000256" key="1">
    <source>
        <dbReference type="ARBA" id="ARBA00004571"/>
    </source>
</evidence>
<dbReference type="PROSITE" id="PS52016">
    <property type="entry name" value="TONB_DEPENDENT_REC_3"/>
    <property type="match status" value="1"/>
</dbReference>
<keyword evidence="12 18" id="KW-0675">Receptor</keyword>
<dbReference type="CDD" id="cd01347">
    <property type="entry name" value="ligand_gated_channel"/>
    <property type="match status" value="1"/>
</dbReference>
<dbReference type="PANTHER" id="PTHR32552:SF74">
    <property type="entry name" value="HYDROXAMATE SIDEROPHORE RECEPTOR FHUE"/>
    <property type="match status" value="1"/>
</dbReference>
<feature type="domain" description="Secretin/TonB short N-terminal" evidence="17">
    <location>
        <begin position="48"/>
        <end position="98"/>
    </location>
</feature>
<dbReference type="GO" id="GO:0038023">
    <property type="term" value="F:signaling receptor activity"/>
    <property type="evidence" value="ECO:0007669"/>
    <property type="project" value="InterPro"/>
</dbReference>
<dbReference type="Pfam" id="PF07715">
    <property type="entry name" value="Plug"/>
    <property type="match status" value="1"/>
</dbReference>
<dbReference type="NCBIfam" id="TIGR01783">
    <property type="entry name" value="TonB-siderophor"/>
    <property type="match status" value="1"/>
</dbReference>
<reference evidence="18 19" key="1">
    <citation type="submission" date="2020-05" db="EMBL/GenBank/DDBJ databases">
        <title>Complete genome sequencing of Campylobacter and Arcobacter type strains.</title>
        <authorList>
            <person name="Miller W.G."/>
            <person name="Yee E."/>
        </authorList>
    </citation>
    <scope>NUCLEOTIDE SEQUENCE [LARGE SCALE GENOMIC DNA]</scope>
    <source>
        <strain evidence="18 19">LMG 26156</strain>
    </source>
</reference>
<evidence type="ECO:0000256" key="7">
    <source>
        <dbReference type="ARBA" id="ARBA00022729"/>
    </source>
</evidence>
<evidence type="ECO:0000256" key="13">
    <source>
        <dbReference type="ARBA" id="ARBA00023237"/>
    </source>
</evidence>
<dbReference type="PANTHER" id="PTHR32552">
    <property type="entry name" value="FERRICHROME IRON RECEPTOR-RELATED"/>
    <property type="match status" value="1"/>
</dbReference>
<evidence type="ECO:0000256" key="16">
    <source>
        <dbReference type="SAM" id="SignalP"/>
    </source>
</evidence>
<evidence type="ECO:0000256" key="12">
    <source>
        <dbReference type="ARBA" id="ARBA00023170"/>
    </source>
</evidence>
<dbReference type="Gene3D" id="2.40.170.20">
    <property type="entry name" value="TonB-dependent receptor, beta-barrel domain"/>
    <property type="match status" value="1"/>
</dbReference>
<gene>
    <name evidence="18" type="ORF">AVENP_2187</name>
</gene>
<keyword evidence="19" id="KW-1185">Reference proteome</keyword>
<keyword evidence="3 14" id="KW-0813">Transport</keyword>
<keyword evidence="10 15" id="KW-0798">TonB box</keyword>
<dbReference type="InterPro" id="IPR010105">
    <property type="entry name" value="TonB_sidphr_rcpt"/>
</dbReference>
<evidence type="ECO:0000256" key="2">
    <source>
        <dbReference type="ARBA" id="ARBA00009810"/>
    </source>
</evidence>
<evidence type="ECO:0000256" key="6">
    <source>
        <dbReference type="ARBA" id="ARBA00022692"/>
    </source>
</evidence>
<feature type="chain" id="PRO_5042236999" evidence="16">
    <location>
        <begin position="24"/>
        <end position="785"/>
    </location>
</feature>
<evidence type="ECO:0000256" key="10">
    <source>
        <dbReference type="ARBA" id="ARBA00023077"/>
    </source>
</evidence>
<evidence type="ECO:0000313" key="18">
    <source>
        <dbReference type="EMBL" id="QKF67715.1"/>
    </source>
</evidence>
<dbReference type="EMBL" id="CP053840">
    <property type="protein sequence ID" value="QKF67715.1"/>
    <property type="molecule type" value="Genomic_DNA"/>
</dbReference>
<dbReference type="SUPFAM" id="SSF56935">
    <property type="entry name" value="Porins"/>
    <property type="match status" value="1"/>
</dbReference>
<dbReference type="Proteomes" id="UP000503482">
    <property type="component" value="Chromosome"/>
</dbReference>
<dbReference type="SMART" id="SM00965">
    <property type="entry name" value="STN"/>
    <property type="match status" value="1"/>
</dbReference>
<evidence type="ECO:0000256" key="4">
    <source>
        <dbReference type="ARBA" id="ARBA00022452"/>
    </source>
</evidence>
<dbReference type="InterPro" id="IPR011662">
    <property type="entry name" value="Secretin/TonB_short_N"/>
</dbReference>
<keyword evidence="6 14" id="KW-0812">Transmembrane</keyword>
<name>A0AAE7BCF7_9BACT</name>
<keyword evidence="4 14" id="KW-1134">Transmembrane beta strand</keyword>
<keyword evidence="11 14" id="KW-0472">Membrane</keyword>
<keyword evidence="7 16" id="KW-0732">Signal</keyword>
<evidence type="ECO:0000259" key="17">
    <source>
        <dbReference type="SMART" id="SM00965"/>
    </source>
</evidence>
<evidence type="ECO:0000256" key="11">
    <source>
        <dbReference type="ARBA" id="ARBA00023136"/>
    </source>
</evidence>
<dbReference type="InterPro" id="IPR039426">
    <property type="entry name" value="TonB-dep_rcpt-like"/>
</dbReference>